<reference evidence="2" key="2">
    <citation type="submission" date="2020-09" db="EMBL/GenBank/DDBJ databases">
        <authorList>
            <person name="Sun Q."/>
            <person name="Ohkuma M."/>
        </authorList>
    </citation>
    <scope>NUCLEOTIDE SEQUENCE</scope>
    <source>
        <strain evidence="2">JCM 13064</strain>
    </source>
</reference>
<feature type="compositionally biased region" description="Polar residues" evidence="1">
    <location>
        <begin position="135"/>
        <end position="144"/>
    </location>
</feature>
<feature type="region of interest" description="Disordered" evidence="1">
    <location>
        <begin position="106"/>
        <end position="144"/>
    </location>
</feature>
<gene>
    <name evidence="2" type="ORF">GCM10007964_11500</name>
</gene>
<dbReference type="EMBL" id="BMNT01000005">
    <property type="protein sequence ID" value="GGK70194.1"/>
    <property type="molecule type" value="Genomic_DNA"/>
</dbReference>
<accession>A0A917QVV4</accession>
<evidence type="ECO:0000313" key="3">
    <source>
        <dbReference type="Proteomes" id="UP000645217"/>
    </source>
</evidence>
<organism evidence="2 3">
    <name type="scientific">Sphaerisporangium melleum</name>
    <dbReference type="NCBI Taxonomy" id="321316"/>
    <lineage>
        <taxon>Bacteria</taxon>
        <taxon>Bacillati</taxon>
        <taxon>Actinomycetota</taxon>
        <taxon>Actinomycetes</taxon>
        <taxon>Streptosporangiales</taxon>
        <taxon>Streptosporangiaceae</taxon>
        <taxon>Sphaerisporangium</taxon>
    </lineage>
</organism>
<sequence length="144" mass="14297">MAAEYAATRIAPSFGSSGIASREKPTSPPSAPSASSTPMKVAPPRPIVTAAPTATTTAAATTCGVGLRRSMSGVATARMIGTVATIVPTVAGSAYRVDSTMNTLNAASPTRARSVTSSSSRPFGRTGGSRLARATANSRTAPAA</sequence>
<dbReference type="AlphaFoldDB" id="A0A917QVV4"/>
<reference evidence="2" key="1">
    <citation type="journal article" date="2014" name="Int. J. Syst. Evol. Microbiol.">
        <title>Complete genome sequence of Corynebacterium casei LMG S-19264T (=DSM 44701T), isolated from a smear-ripened cheese.</title>
        <authorList>
            <consortium name="US DOE Joint Genome Institute (JGI-PGF)"/>
            <person name="Walter F."/>
            <person name="Albersmeier A."/>
            <person name="Kalinowski J."/>
            <person name="Ruckert C."/>
        </authorList>
    </citation>
    <scope>NUCLEOTIDE SEQUENCE</scope>
    <source>
        <strain evidence="2">JCM 13064</strain>
    </source>
</reference>
<name>A0A917QVV4_9ACTN</name>
<feature type="region of interest" description="Disordered" evidence="1">
    <location>
        <begin position="14"/>
        <end position="53"/>
    </location>
</feature>
<keyword evidence="3" id="KW-1185">Reference proteome</keyword>
<feature type="compositionally biased region" description="Low complexity" evidence="1">
    <location>
        <begin position="106"/>
        <end position="122"/>
    </location>
</feature>
<evidence type="ECO:0000313" key="2">
    <source>
        <dbReference type="EMBL" id="GGK70194.1"/>
    </source>
</evidence>
<protein>
    <submittedName>
        <fullName evidence="2">Uncharacterized protein</fullName>
    </submittedName>
</protein>
<evidence type="ECO:0000256" key="1">
    <source>
        <dbReference type="SAM" id="MobiDB-lite"/>
    </source>
</evidence>
<dbReference type="Proteomes" id="UP000645217">
    <property type="component" value="Unassembled WGS sequence"/>
</dbReference>
<comment type="caution">
    <text evidence="2">The sequence shown here is derived from an EMBL/GenBank/DDBJ whole genome shotgun (WGS) entry which is preliminary data.</text>
</comment>
<proteinExistence type="predicted"/>